<dbReference type="Proteomes" id="UP000216524">
    <property type="component" value="Unassembled WGS sequence"/>
</dbReference>
<comment type="caution">
    <text evidence="2">The sequence shown here is derived from an EMBL/GenBank/DDBJ whole genome shotgun (WGS) entry which is preliminary data.</text>
</comment>
<evidence type="ECO:0000256" key="1">
    <source>
        <dbReference type="SAM" id="MobiDB-lite"/>
    </source>
</evidence>
<dbReference type="EMBL" id="NEVV01000002">
    <property type="protein sequence ID" value="OZI78654.1"/>
    <property type="molecule type" value="Genomic_DNA"/>
</dbReference>
<organism evidence="2 3">
    <name type="scientific">Bordetella genomosp. 6</name>
    <dbReference type="NCBI Taxonomy" id="463024"/>
    <lineage>
        <taxon>Bacteria</taxon>
        <taxon>Pseudomonadati</taxon>
        <taxon>Pseudomonadota</taxon>
        <taxon>Betaproteobacteria</taxon>
        <taxon>Burkholderiales</taxon>
        <taxon>Alcaligenaceae</taxon>
        <taxon>Bordetella</taxon>
    </lineage>
</organism>
<evidence type="ECO:0000313" key="2">
    <source>
        <dbReference type="EMBL" id="OZI78654.1"/>
    </source>
</evidence>
<feature type="region of interest" description="Disordered" evidence="1">
    <location>
        <begin position="34"/>
        <end position="67"/>
    </location>
</feature>
<accession>A0ABX4FCW5</accession>
<evidence type="ECO:0000313" key="3">
    <source>
        <dbReference type="Proteomes" id="UP000216524"/>
    </source>
</evidence>
<protein>
    <submittedName>
        <fullName evidence="2">Uncharacterized protein</fullName>
    </submittedName>
</protein>
<reference evidence="2 3" key="1">
    <citation type="submission" date="2017-05" db="EMBL/GenBank/DDBJ databases">
        <title>Complete and WGS of Bordetella genogroups.</title>
        <authorList>
            <person name="Spilker T."/>
            <person name="Lipuma J."/>
        </authorList>
    </citation>
    <scope>NUCLEOTIDE SEQUENCE [LARGE SCALE GENOMIC DNA]</scope>
    <source>
        <strain evidence="2 3">AU3139</strain>
    </source>
</reference>
<gene>
    <name evidence="2" type="ORF">CAL23_12585</name>
</gene>
<name>A0ABX4FCW5_9BORD</name>
<keyword evidence="3" id="KW-1185">Reference proteome</keyword>
<proteinExistence type="predicted"/>
<sequence length="88" mass="9558">MVVRAGWVKLANRQAGYLSSLSLIRAGGTQRESCSARQPATAGKEATSEVGRWRNTKSKRAGSAATTYGCRCSRMRKKRSNAKPGRRA</sequence>